<organism evidence="1 2">
    <name type="scientific">Novosphingobium mathurense</name>
    <dbReference type="NCBI Taxonomy" id="428990"/>
    <lineage>
        <taxon>Bacteria</taxon>
        <taxon>Pseudomonadati</taxon>
        <taxon>Pseudomonadota</taxon>
        <taxon>Alphaproteobacteria</taxon>
        <taxon>Sphingomonadales</taxon>
        <taxon>Sphingomonadaceae</taxon>
        <taxon>Novosphingobium</taxon>
    </lineage>
</organism>
<reference evidence="2" key="1">
    <citation type="submission" date="2017-02" db="EMBL/GenBank/DDBJ databases">
        <authorList>
            <person name="Varghese N."/>
            <person name="Submissions S."/>
        </authorList>
    </citation>
    <scope>NUCLEOTIDE SEQUENCE [LARGE SCALE GENOMIC DNA]</scope>
    <source>
        <strain evidence="2">SM117</strain>
    </source>
</reference>
<sequence>MARKHMMKLAAATPEVAADKAGATLKSFSKGDRDRPGFSFTRYWWLGEGGREGIAPWVRRKLKPGDDPKFGHTARSEVLLPASAPGDYASIEFLLQRFDDTLPPFESHAMVQAKITLDDSEP</sequence>
<name>A0A1U6IRE5_9SPHN</name>
<dbReference type="RefSeq" id="WP_079731824.1">
    <property type="nucleotide sequence ID" value="NZ_FVZE01000012.1"/>
</dbReference>
<accession>A0A1U6IRE5</accession>
<dbReference type="STRING" id="428990.SAMN06295987_11226"/>
<dbReference type="EMBL" id="FVZE01000012">
    <property type="protein sequence ID" value="SLK10611.1"/>
    <property type="molecule type" value="Genomic_DNA"/>
</dbReference>
<dbReference type="AlphaFoldDB" id="A0A1U6IRE5"/>
<dbReference type="Proteomes" id="UP000190989">
    <property type="component" value="Unassembled WGS sequence"/>
</dbReference>
<proteinExistence type="predicted"/>
<keyword evidence="2" id="KW-1185">Reference proteome</keyword>
<protein>
    <submittedName>
        <fullName evidence="1">Uncharacterized protein</fullName>
    </submittedName>
</protein>
<evidence type="ECO:0000313" key="1">
    <source>
        <dbReference type="EMBL" id="SLK10611.1"/>
    </source>
</evidence>
<evidence type="ECO:0000313" key="2">
    <source>
        <dbReference type="Proteomes" id="UP000190989"/>
    </source>
</evidence>
<gene>
    <name evidence="1" type="ORF">SAMN06295987_11226</name>
</gene>